<dbReference type="InterPro" id="IPR012373">
    <property type="entry name" value="Ferrdict_sens_TM"/>
</dbReference>
<dbReference type="AlphaFoldDB" id="A0A928YUR3"/>
<gene>
    <name evidence="3" type="ORF">C4F51_13625</name>
</gene>
<feature type="domain" description="FecR protein" evidence="1">
    <location>
        <begin position="112"/>
        <end position="206"/>
    </location>
</feature>
<dbReference type="Gene3D" id="3.55.50.30">
    <property type="match status" value="1"/>
</dbReference>
<evidence type="ECO:0000259" key="1">
    <source>
        <dbReference type="Pfam" id="PF04773"/>
    </source>
</evidence>
<dbReference type="PIRSF" id="PIRSF018266">
    <property type="entry name" value="FecR"/>
    <property type="match status" value="1"/>
</dbReference>
<name>A0A928YUR3_9GAMM</name>
<dbReference type="Pfam" id="PF04773">
    <property type="entry name" value="FecR"/>
    <property type="match status" value="1"/>
</dbReference>
<dbReference type="PANTHER" id="PTHR30273:SF2">
    <property type="entry name" value="PROTEIN FECR"/>
    <property type="match status" value="1"/>
</dbReference>
<comment type="caution">
    <text evidence="3">The sequence shown here is derived from an EMBL/GenBank/DDBJ whole genome shotgun (WGS) entry which is preliminary data.</text>
</comment>
<dbReference type="EMBL" id="PRDL01000001">
    <property type="protein sequence ID" value="MBE8718229.1"/>
    <property type="molecule type" value="Genomic_DNA"/>
</dbReference>
<evidence type="ECO:0000313" key="4">
    <source>
        <dbReference type="Proteomes" id="UP000652567"/>
    </source>
</evidence>
<dbReference type="Gene3D" id="2.60.120.1440">
    <property type="match status" value="1"/>
</dbReference>
<protein>
    <submittedName>
        <fullName evidence="3">FecR family protein</fullName>
    </submittedName>
</protein>
<evidence type="ECO:0000313" key="3">
    <source>
        <dbReference type="EMBL" id="MBE8718229.1"/>
    </source>
</evidence>
<dbReference type="RefSeq" id="WP_193910615.1">
    <property type="nucleotide sequence ID" value="NZ_PRDL01000001.1"/>
</dbReference>
<sequence>MSENQLHKNALETASRWFVRQTDSDFSETERIAWLAWREQSPANEAAWQAVEQVTQKFSLPGVSTSVGIATLDRPASPARRRALQQLSLLVVLGGASWAGYRQAPWQEWRADYVTVVGEQREIYLPDNSKVTLNTDSALDIFFTPDERRLLLHKGEMFIETTSTTTEQRPFIAATQHGDVQALGTQFSLRTAGEQSRVDLFAGAVEIRNAQSPLTLQLNAGETTTFTSTSIVSPSPLLSELPLWLNGILVADNQPLPEFIAELARYRNGYLLADDSLKNFRISGAFPIADTNAILDSISRTLPVNVQRFTNYWVRVVVAKS</sequence>
<evidence type="ECO:0000259" key="2">
    <source>
        <dbReference type="Pfam" id="PF16220"/>
    </source>
</evidence>
<organism evidence="3 4">
    <name type="scientific">Cellvibrio polysaccharolyticus</name>
    <dbReference type="NCBI Taxonomy" id="2082724"/>
    <lineage>
        <taxon>Bacteria</taxon>
        <taxon>Pseudomonadati</taxon>
        <taxon>Pseudomonadota</taxon>
        <taxon>Gammaproteobacteria</taxon>
        <taxon>Cellvibrionales</taxon>
        <taxon>Cellvibrionaceae</taxon>
        <taxon>Cellvibrio</taxon>
    </lineage>
</organism>
<dbReference type="Proteomes" id="UP000652567">
    <property type="component" value="Unassembled WGS sequence"/>
</dbReference>
<feature type="domain" description="FecR N-terminal" evidence="2">
    <location>
        <begin position="13"/>
        <end position="54"/>
    </location>
</feature>
<dbReference type="PANTHER" id="PTHR30273">
    <property type="entry name" value="PERIPLASMIC SIGNAL SENSOR AND SIGMA FACTOR ACTIVATOR FECR-RELATED"/>
    <property type="match status" value="1"/>
</dbReference>
<dbReference type="InterPro" id="IPR006860">
    <property type="entry name" value="FecR"/>
</dbReference>
<accession>A0A928YUR3</accession>
<dbReference type="GO" id="GO:0016989">
    <property type="term" value="F:sigma factor antagonist activity"/>
    <property type="evidence" value="ECO:0007669"/>
    <property type="project" value="TreeGrafter"/>
</dbReference>
<proteinExistence type="predicted"/>
<dbReference type="InterPro" id="IPR032623">
    <property type="entry name" value="FecR_N"/>
</dbReference>
<reference evidence="3" key="1">
    <citation type="submission" date="2018-07" db="EMBL/GenBank/DDBJ databases">
        <title>Genome assembly of strain Ka43.</title>
        <authorList>
            <person name="Kukolya J."/>
            <person name="Nagy I."/>
            <person name="Horvath B."/>
            <person name="Toth A."/>
        </authorList>
    </citation>
    <scope>NUCLEOTIDE SEQUENCE</scope>
    <source>
        <strain evidence="3">KB43</strain>
    </source>
</reference>
<dbReference type="Pfam" id="PF16220">
    <property type="entry name" value="DUF4880"/>
    <property type="match status" value="1"/>
</dbReference>
<keyword evidence="4" id="KW-1185">Reference proteome</keyword>